<dbReference type="EMBL" id="JAVRQU010000004">
    <property type="protein sequence ID" value="KAK5704338.1"/>
    <property type="molecule type" value="Genomic_DNA"/>
</dbReference>
<keyword evidence="5" id="KW-0858">Xylan degradation</keyword>
<evidence type="ECO:0000313" key="16">
    <source>
        <dbReference type="EMBL" id="KAK5704338.1"/>
    </source>
</evidence>
<dbReference type="InterPro" id="IPR001764">
    <property type="entry name" value="Glyco_hydro_3_N"/>
</dbReference>
<organism evidence="16 17">
    <name type="scientific">Elasticomyces elasticus</name>
    <dbReference type="NCBI Taxonomy" id="574655"/>
    <lineage>
        <taxon>Eukaryota</taxon>
        <taxon>Fungi</taxon>
        <taxon>Dikarya</taxon>
        <taxon>Ascomycota</taxon>
        <taxon>Pezizomycotina</taxon>
        <taxon>Dothideomycetes</taxon>
        <taxon>Dothideomycetidae</taxon>
        <taxon>Mycosphaerellales</taxon>
        <taxon>Teratosphaeriaceae</taxon>
        <taxon>Elasticomyces</taxon>
    </lineage>
</organism>
<evidence type="ECO:0000313" key="17">
    <source>
        <dbReference type="Proteomes" id="UP001310594"/>
    </source>
</evidence>
<comment type="similarity">
    <text evidence="3">Belongs to the glycosyl hydrolase 3 family.</text>
</comment>
<keyword evidence="9" id="KW-0119">Carbohydrate metabolism</keyword>
<name>A0AAN7ZVA8_9PEZI</name>
<dbReference type="Gene3D" id="2.60.40.10">
    <property type="entry name" value="Immunoglobulins"/>
    <property type="match status" value="1"/>
</dbReference>
<evidence type="ECO:0000256" key="12">
    <source>
        <dbReference type="ARBA" id="ARBA00024574"/>
    </source>
</evidence>
<sequence>MVRPSTTALLSSALLSALPQALAQNDSFVCTGINEANNYNATIEYLGCYTDATIRTLEGPQINIATNSPQICADMCGYRGYNLSGVEYTTQCFCGTYINSAASKASEDSCGYICPGNSSTHCGDTYFMNLYQIDDPNPNPPPIVSKRSPACLTNPFCANAACDTSSSQSDRIAALLSQMTVEEKAQNMVDAANGVPRLGLPSYEWWQEALHGVAASPGVTFNSPNGSNFSYATSFPTPILLGAAFDDPLIYSVASTVGKEARAFANYQQSGYDFWTPNINTFLDPRWGRGLEVPTEDSFHAQSYVANLIPGLQGGLDALESKQIIATCKHYAVYDVETNRMGQNYNPTQQDLGEYYLQPFKTCVRDVHVGSIMCSYNAVDGIPACASEYLLQDVLRGDYGFTEPYRYVTSDCDATGNIYRPHNFTDSAADAAAVSLNAGTDLDCGSTYLQLNASVANGSTTEAQIDISITRLYNALFTVGYFDGQAEYDDLSWADVDTPAAQNLAYTAAWEGMTLLKNDGILPLSSSASSVALIGPWANATGQMQGNYQGIAPYLISPLQAAQAQWATVTYSLGTAINTTNTTDFAAALSAAQDADIIIYAGGIDVSIESEGHDRTTIEWPGNQLDLIDQLSQIGKPLVVVQFGGGQVDDTALLANDNVSAIVWGGYPGQDGGNALVDVLVGKQAIAGRLTTTQYPASYIEEVNLFDPNLRPSNDSPGRTYKWYQDQPVLPFGYGLHYTTFSYEWCTLPKDSYDIGTLVGSTSPGSYGGSPSVNDASPWVTVAVNIGNTGKVNSDYVGLVFAATDNAGPAPYPNKWLVSYARLHGLAAGASEELQLSINLGALARANADGDLVIYPGDYQLLLDYDSCLTFNFTLTGESRVLTPLARQQASYNFTVPVHPQA</sequence>
<feature type="signal peptide" evidence="14">
    <location>
        <begin position="1"/>
        <end position="23"/>
    </location>
</feature>
<dbReference type="SUPFAM" id="SSF52279">
    <property type="entry name" value="Beta-D-glucan exohydrolase, C-terminal domain"/>
    <property type="match status" value="1"/>
</dbReference>
<evidence type="ECO:0000256" key="1">
    <source>
        <dbReference type="ARBA" id="ARBA00004613"/>
    </source>
</evidence>
<dbReference type="InterPro" id="IPR036881">
    <property type="entry name" value="Glyco_hydro_3_C_sf"/>
</dbReference>
<evidence type="ECO:0000256" key="9">
    <source>
        <dbReference type="ARBA" id="ARBA00023277"/>
    </source>
</evidence>
<dbReference type="Gene3D" id="3.20.20.300">
    <property type="entry name" value="Glycoside hydrolase, family 3, N-terminal domain"/>
    <property type="match status" value="1"/>
</dbReference>
<dbReference type="Pfam" id="PF14310">
    <property type="entry name" value="Fn3-like"/>
    <property type="match status" value="1"/>
</dbReference>
<dbReference type="AlphaFoldDB" id="A0AAN7ZVA8"/>
<evidence type="ECO:0000256" key="7">
    <source>
        <dbReference type="ARBA" id="ARBA00022801"/>
    </source>
</evidence>
<comment type="pathway">
    <text evidence="2">Glycan degradation; xylan degradation.</text>
</comment>
<comment type="catalytic activity">
    <reaction evidence="12">
        <text>Hydrolysis of (1-&gt;4)-beta-D-xylans, to remove successive D-xylose residues from the non-reducing termini.</text>
        <dbReference type="EC" id="3.2.1.37"/>
    </reaction>
</comment>
<keyword evidence="10" id="KW-0326">Glycosidase</keyword>
<dbReference type="PANTHER" id="PTHR42721:SF3">
    <property type="entry name" value="BETA-D-XYLOSIDASE 5-RELATED"/>
    <property type="match status" value="1"/>
</dbReference>
<keyword evidence="8" id="KW-0325">Glycoprotein</keyword>
<keyword evidence="6 14" id="KW-0732">Signal</keyword>
<dbReference type="GO" id="GO:0031222">
    <property type="term" value="P:arabinan catabolic process"/>
    <property type="evidence" value="ECO:0007669"/>
    <property type="project" value="TreeGrafter"/>
</dbReference>
<dbReference type="InterPro" id="IPR002889">
    <property type="entry name" value="WSC_carb-bd"/>
</dbReference>
<evidence type="ECO:0000256" key="5">
    <source>
        <dbReference type="ARBA" id="ARBA00022651"/>
    </source>
</evidence>
<dbReference type="Pfam" id="PF01915">
    <property type="entry name" value="Glyco_hydro_3_C"/>
    <property type="match status" value="1"/>
</dbReference>
<dbReference type="InterPro" id="IPR036962">
    <property type="entry name" value="Glyco_hydro_3_N_sf"/>
</dbReference>
<dbReference type="InterPro" id="IPR044993">
    <property type="entry name" value="BXL"/>
</dbReference>
<dbReference type="Gene3D" id="3.40.50.1700">
    <property type="entry name" value="Glycoside hydrolase family 3 C-terminal domain"/>
    <property type="match status" value="1"/>
</dbReference>
<dbReference type="GO" id="GO:0045493">
    <property type="term" value="P:xylan catabolic process"/>
    <property type="evidence" value="ECO:0007669"/>
    <property type="project" value="UniProtKB-KW"/>
</dbReference>
<dbReference type="Pfam" id="PF01822">
    <property type="entry name" value="WSC"/>
    <property type="match status" value="1"/>
</dbReference>
<evidence type="ECO:0000256" key="11">
    <source>
        <dbReference type="ARBA" id="ARBA00023326"/>
    </source>
</evidence>
<evidence type="ECO:0000256" key="14">
    <source>
        <dbReference type="SAM" id="SignalP"/>
    </source>
</evidence>
<dbReference type="EC" id="3.2.1.37" evidence="13"/>
<evidence type="ECO:0000256" key="10">
    <source>
        <dbReference type="ARBA" id="ARBA00023295"/>
    </source>
</evidence>
<dbReference type="PROSITE" id="PS51212">
    <property type="entry name" value="WSC"/>
    <property type="match status" value="1"/>
</dbReference>
<dbReference type="InterPro" id="IPR026891">
    <property type="entry name" value="Fn3-like"/>
</dbReference>
<evidence type="ECO:0000256" key="4">
    <source>
        <dbReference type="ARBA" id="ARBA00022525"/>
    </source>
</evidence>
<evidence type="ECO:0000256" key="13">
    <source>
        <dbReference type="ARBA" id="ARBA00026107"/>
    </source>
</evidence>
<dbReference type="GO" id="GO:0046556">
    <property type="term" value="F:alpha-L-arabinofuranosidase activity"/>
    <property type="evidence" value="ECO:0007669"/>
    <property type="project" value="TreeGrafter"/>
</dbReference>
<proteinExistence type="inferred from homology"/>
<dbReference type="SUPFAM" id="SSF51445">
    <property type="entry name" value="(Trans)glycosidases"/>
    <property type="match status" value="1"/>
</dbReference>
<evidence type="ECO:0000256" key="3">
    <source>
        <dbReference type="ARBA" id="ARBA00005336"/>
    </source>
</evidence>
<dbReference type="InterPro" id="IPR002772">
    <property type="entry name" value="Glyco_hydro_3_C"/>
</dbReference>
<dbReference type="InterPro" id="IPR013783">
    <property type="entry name" value="Ig-like_fold"/>
</dbReference>
<dbReference type="PANTHER" id="PTHR42721">
    <property type="entry name" value="SUGAR HYDROLASE-RELATED"/>
    <property type="match status" value="1"/>
</dbReference>
<evidence type="ECO:0000256" key="2">
    <source>
        <dbReference type="ARBA" id="ARBA00004851"/>
    </source>
</evidence>
<evidence type="ECO:0000256" key="8">
    <source>
        <dbReference type="ARBA" id="ARBA00023180"/>
    </source>
</evidence>
<dbReference type="SMART" id="SM00321">
    <property type="entry name" value="WSC"/>
    <property type="match status" value="1"/>
</dbReference>
<gene>
    <name evidence="16" type="ORF">LTR97_003356</name>
</gene>
<dbReference type="InterPro" id="IPR017853">
    <property type="entry name" value="GH"/>
</dbReference>
<comment type="caution">
    <text evidence="16">The sequence shown here is derived from an EMBL/GenBank/DDBJ whole genome shotgun (WGS) entry which is preliminary data.</text>
</comment>
<evidence type="ECO:0000256" key="6">
    <source>
        <dbReference type="ARBA" id="ARBA00022729"/>
    </source>
</evidence>
<keyword evidence="7" id="KW-0378">Hydrolase</keyword>
<evidence type="ECO:0000259" key="15">
    <source>
        <dbReference type="PROSITE" id="PS51212"/>
    </source>
</evidence>
<dbReference type="SMART" id="SM01217">
    <property type="entry name" value="Fn3_like"/>
    <property type="match status" value="1"/>
</dbReference>
<dbReference type="GO" id="GO:0009044">
    <property type="term" value="F:xylan 1,4-beta-xylosidase activity"/>
    <property type="evidence" value="ECO:0007669"/>
    <property type="project" value="UniProtKB-EC"/>
</dbReference>
<keyword evidence="11" id="KW-0624">Polysaccharide degradation</keyword>
<keyword evidence="4" id="KW-0964">Secreted</keyword>
<dbReference type="Pfam" id="PF00933">
    <property type="entry name" value="Glyco_hydro_3"/>
    <property type="match status" value="1"/>
</dbReference>
<protein>
    <recommendedName>
        <fullName evidence="13">xylan 1,4-beta-xylosidase</fullName>
        <ecNumber evidence="13">3.2.1.37</ecNumber>
    </recommendedName>
</protein>
<dbReference type="FunFam" id="3.40.50.1700:FF:000007">
    <property type="entry name" value="Exo-1,4-beta-xylosidase xlnD"/>
    <property type="match status" value="1"/>
</dbReference>
<comment type="subcellular location">
    <subcellularLocation>
        <location evidence="1">Secreted</location>
    </subcellularLocation>
</comment>
<feature type="domain" description="WSC" evidence="15">
    <location>
        <begin position="42"/>
        <end position="134"/>
    </location>
</feature>
<dbReference type="Proteomes" id="UP001310594">
    <property type="component" value="Unassembled WGS sequence"/>
</dbReference>
<dbReference type="GO" id="GO:0005576">
    <property type="term" value="C:extracellular region"/>
    <property type="evidence" value="ECO:0007669"/>
    <property type="project" value="UniProtKB-SubCell"/>
</dbReference>
<reference evidence="16" key="1">
    <citation type="submission" date="2023-08" db="EMBL/GenBank/DDBJ databases">
        <title>Black Yeasts Isolated from many extreme environments.</title>
        <authorList>
            <person name="Coleine C."/>
            <person name="Stajich J.E."/>
            <person name="Selbmann L."/>
        </authorList>
    </citation>
    <scope>NUCLEOTIDE SEQUENCE</scope>
    <source>
        <strain evidence="16">CCFEE 5810</strain>
    </source>
</reference>
<feature type="chain" id="PRO_5043019746" description="xylan 1,4-beta-xylosidase" evidence="14">
    <location>
        <begin position="24"/>
        <end position="902"/>
    </location>
</feature>
<accession>A0AAN7ZVA8</accession>